<organism evidence="1 2">
    <name type="scientific">Raineya orbicola</name>
    <dbReference type="NCBI Taxonomy" id="2016530"/>
    <lineage>
        <taxon>Bacteria</taxon>
        <taxon>Pseudomonadati</taxon>
        <taxon>Bacteroidota</taxon>
        <taxon>Cytophagia</taxon>
        <taxon>Cytophagales</taxon>
        <taxon>Raineyaceae</taxon>
        <taxon>Raineya</taxon>
    </lineage>
</organism>
<dbReference type="EMBL" id="NKXO01000016">
    <property type="protein sequence ID" value="PKQ69738.1"/>
    <property type="molecule type" value="Genomic_DNA"/>
</dbReference>
<dbReference type="RefSeq" id="WP_101358462.1">
    <property type="nucleotide sequence ID" value="NZ_NKXO01000016.1"/>
</dbReference>
<reference evidence="1 2" key="1">
    <citation type="submission" date="2017-06" db="EMBL/GenBank/DDBJ databases">
        <title>Raineya orbicola gen. nov., sp. nov. a slightly thermophilic bacterium of the phylum Bacteroidetes and the description of Raineyaceae fam. nov.</title>
        <authorList>
            <person name="Albuquerque L."/>
            <person name="Polonia A.R.M."/>
            <person name="Barroso C."/>
            <person name="Froufe H.J.C."/>
            <person name="Lage O."/>
            <person name="Lobo-Da-Cunha A."/>
            <person name="Egas C."/>
            <person name="Da Costa M.S."/>
        </authorList>
    </citation>
    <scope>NUCLEOTIDE SEQUENCE [LARGE SCALE GENOMIC DNA]</scope>
    <source>
        <strain evidence="1 2">SPSPC-11</strain>
    </source>
</reference>
<sequence>MTETLLKYFQLLKTEKLQSKSVPKTFLECNDFQNMLDSGIVLKSSVGRGYVYELNKEKRQVFENWFAKKFPNADIEVINRASSIAKLKDSKKSKEKSVIVFLKGNKQVEVNKEIIDLQEYTKKFGFFACVLESLKTEKLCFVENKESFLQAEKVISQDYVFVHSYGRIGKNLLEKIQTNEVLIFSDYDYIGLNEYLKCKSVFENTNFFVPENYDLLFEKYAKEITLNRKKGQKASKYVLASQDEIVLKICQDLQTKQKFLEQESLLINL</sequence>
<protein>
    <recommendedName>
        <fullName evidence="3">Wadjet protein JetD C-terminal domain-containing protein</fullName>
    </recommendedName>
</protein>
<evidence type="ECO:0008006" key="3">
    <source>
        <dbReference type="Google" id="ProtNLM"/>
    </source>
</evidence>
<keyword evidence="2" id="KW-1185">Reference proteome</keyword>
<name>A0A2N3IHL0_9BACT</name>
<proteinExistence type="predicted"/>
<dbReference type="AlphaFoldDB" id="A0A2N3IHL0"/>
<evidence type="ECO:0000313" key="1">
    <source>
        <dbReference type="EMBL" id="PKQ69738.1"/>
    </source>
</evidence>
<gene>
    <name evidence="1" type="ORF">Rain11_1193</name>
</gene>
<dbReference type="Proteomes" id="UP000233387">
    <property type="component" value="Unassembled WGS sequence"/>
</dbReference>
<evidence type="ECO:0000313" key="2">
    <source>
        <dbReference type="Proteomes" id="UP000233387"/>
    </source>
</evidence>
<comment type="caution">
    <text evidence="1">The sequence shown here is derived from an EMBL/GenBank/DDBJ whole genome shotgun (WGS) entry which is preliminary data.</text>
</comment>
<dbReference type="OrthoDB" id="976871at2"/>
<accession>A0A2N3IHL0</accession>